<dbReference type="Proteomes" id="UP000305109">
    <property type="component" value="Unassembled WGS sequence"/>
</dbReference>
<organism evidence="1 2">
    <name type="scientific">Rhodococcus oryzae</name>
    <dbReference type="NCBI Taxonomy" id="2571143"/>
    <lineage>
        <taxon>Bacteria</taxon>
        <taxon>Bacillati</taxon>
        <taxon>Actinomycetota</taxon>
        <taxon>Actinomycetes</taxon>
        <taxon>Mycobacteriales</taxon>
        <taxon>Nocardiaceae</taxon>
        <taxon>Rhodococcus</taxon>
    </lineage>
</organism>
<comment type="caution">
    <text evidence="1">The sequence shown here is derived from an EMBL/GenBank/DDBJ whole genome shotgun (WGS) entry which is preliminary data.</text>
</comment>
<name>A0ABY2RLH3_9NOCA</name>
<keyword evidence="2" id="KW-1185">Reference proteome</keyword>
<protein>
    <submittedName>
        <fullName evidence="1">Uncharacterized protein</fullName>
    </submittedName>
</protein>
<dbReference type="RefSeq" id="WP_136910417.1">
    <property type="nucleotide sequence ID" value="NZ_SUMD01000006.1"/>
</dbReference>
<gene>
    <name evidence="1" type="ORF">FCG67_14265</name>
</gene>
<dbReference type="EMBL" id="SUMD01000006">
    <property type="protein sequence ID" value="TJZ77015.1"/>
    <property type="molecule type" value="Genomic_DNA"/>
</dbReference>
<sequence length="123" mass="14204">MLGIPMAVARFNYRFARLPFQLIEDLGATRLNEGAAVRLGYERMLIYCDRAAAYLLHDESAGMRARDLREQTNPARVALELEKRQAERREQGEDVDEVQLLRGHRAKFLHRHQAYRGETPPSP</sequence>
<reference evidence="1 2" key="1">
    <citation type="submission" date="2019-04" db="EMBL/GenBank/DDBJ databases">
        <title>Rhodococcus oryzae sp. nov., a novel actinomycete isolated from rhizosphere soil of rice (Oryza sativa L.).</title>
        <authorList>
            <person name="Li C."/>
        </authorList>
    </citation>
    <scope>NUCLEOTIDE SEQUENCE [LARGE SCALE GENOMIC DNA]</scope>
    <source>
        <strain evidence="1 2">NEAU-CX67</strain>
    </source>
</reference>
<evidence type="ECO:0000313" key="1">
    <source>
        <dbReference type="EMBL" id="TJZ77015.1"/>
    </source>
</evidence>
<proteinExistence type="predicted"/>
<accession>A0ABY2RLH3</accession>
<evidence type="ECO:0000313" key="2">
    <source>
        <dbReference type="Proteomes" id="UP000305109"/>
    </source>
</evidence>